<name>A0ABR0ZT22_HUSHU</name>
<feature type="region of interest" description="Disordered" evidence="1">
    <location>
        <begin position="1"/>
        <end position="20"/>
    </location>
</feature>
<feature type="compositionally biased region" description="Polar residues" evidence="1">
    <location>
        <begin position="1"/>
        <end position="12"/>
    </location>
</feature>
<evidence type="ECO:0000313" key="3">
    <source>
        <dbReference type="Proteomes" id="UP001369086"/>
    </source>
</evidence>
<reference evidence="2 3" key="1">
    <citation type="submission" date="2021-05" db="EMBL/GenBank/DDBJ databases">
        <authorList>
            <person name="Zahm M."/>
            <person name="Klopp C."/>
            <person name="Cabau C."/>
            <person name="Kuhl H."/>
            <person name="Suciu R."/>
            <person name="Ciorpac M."/>
            <person name="Holostenco D."/>
            <person name="Gessner J."/>
            <person name="Wuertz S."/>
            <person name="Hohne C."/>
            <person name="Stock M."/>
            <person name="Gislard M."/>
            <person name="Lluch J."/>
            <person name="Milhes M."/>
            <person name="Lampietro C."/>
            <person name="Lopez Roques C."/>
            <person name="Donnadieu C."/>
            <person name="Du K."/>
            <person name="Schartl M."/>
            <person name="Guiguen Y."/>
        </authorList>
    </citation>
    <scope>NUCLEOTIDE SEQUENCE [LARGE SCALE GENOMIC DNA]</scope>
    <source>
        <strain evidence="2">Hh-F2</strain>
        <tissue evidence="2">Blood</tissue>
    </source>
</reference>
<comment type="caution">
    <text evidence="2">The sequence shown here is derived from an EMBL/GenBank/DDBJ whole genome shotgun (WGS) entry which is preliminary data.</text>
</comment>
<dbReference type="EMBL" id="JAHFZB010000007">
    <property type="protein sequence ID" value="KAK6487958.1"/>
    <property type="molecule type" value="Genomic_DNA"/>
</dbReference>
<evidence type="ECO:0000313" key="2">
    <source>
        <dbReference type="EMBL" id="KAK6487958.1"/>
    </source>
</evidence>
<accession>A0ABR0ZT22</accession>
<keyword evidence="3" id="KW-1185">Reference proteome</keyword>
<dbReference type="Proteomes" id="UP001369086">
    <property type="component" value="Unassembled WGS sequence"/>
</dbReference>
<protein>
    <submittedName>
        <fullName evidence="2">Uncharacterized protein</fullName>
    </submittedName>
</protein>
<gene>
    <name evidence="2" type="ORF">HHUSO_G9282</name>
</gene>
<evidence type="ECO:0000256" key="1">
    <source>
        <dbReference type="SAM" id="MobiDB-lite"/>
    </source>
</evidence>
<proteinExistence type="predicted"/>
<organism evidence="2 3">
    <name type="scientific">Huso huso</name>
    <name type="common">Beluga</name>
    <name type="synonym">Acipenser huso</name>
    <dbReference type="NCBI Taxonomy" id="61971"/>
    <lineage>
        <taxon>Eukaryota</taxon>
        <taxon>Metazoa</taxon>
        <taxon>Chordata</taxon>
        <taxon>Craniata</taxon>
        <taxon>Vertebrata</taxon>
        <taxon>Euteleostomi</taxon>
        <taxon>Actinopterygii</taxon>
        <taxon>Chondrostei</taxon>
        <taxon>Acipenseriformes</taxon>
        <taxon>Acipenseridae</taxon>
        <taxon>Huso</taxon>
    </lineage>
</organism>
<sequence>MWPSYSPGTDGNVTPKRSPVMKIKPVFPGGTVELKRYKARDSEVTADQNENVENLQSAVEDSAVPESPSGIRSRLSSFVGHDREPSSGSYQLLCFIHRNQLIANFSWSFDVGGQVAIGFSQWKNPFPQDGRLSPNPAQCNSEDTRVPCPPPLMPPAELSEPVSCPASILITPVPSYSSSQETISENTAVEHKEGFFIIIHAWYL</sequence>